<dbReference type="InterPro" id="IPR008928">
    <property type="entry name" value="6-hairpin_glycosidase_sf"/>
</dbReference>
<evidence type="ECO:0000313" key="4">
    <source>
        <dbReference type="Proteomes" id="UP000199051"/>
    </source>
</evidence>
<dbReference type="Proteomes" id="UP000199051">
    <property type="component" value="Unassembled WGS sequence"/>
</dbReference>
<dbReference type="GO" id="GO:0016853">
    <property type="term" value="F:isomerase activity"/>
    <property type="evidence" value="ECO:0007669"/>
    <property type="project" value="UniProtKB-KW"/>
</dbReference>
<comment type="similarity">
    <text evidence="1">Belongs to the N-acylglucosamine 2-epimerase family.</text>
</comment>
<dbReference type="EMBL" id="FOGI01000012">
    <property type="protein sequence ID" value="SES39886.1"/>
    <property type="molecule type" value="Genomic_DNA"/>
</dbReference>
<keyword evidence="4" id="KW-1185">Reference proteome</keyword>
<dbReference type="PANTHER" id="PTHR15108">
    <property type="entry name" value="N-ACYLGLUCOSAMINE-2-EPIMERASE"/>
    <property type="match status" value="1"/>
</dbReference>
<gene>
    <name evidence="3" type="ORF">SAMN04487818_112124</name>
</gene>
<keyword evidence="2" id="KW-0413">Isomerase</keyword>
<dbReference type="SUPFAM" id="SSF48208">
    <property type="entry name" value="Six-hairpin glycosidases"/>
    <property type="match status" value="1"/>
</dbReference>
<evidence type="ECO:0000256" key="1">
    <source>
        <dbReference type="ARBA" id="ARBA00008558"/>
    </source>
</evidence>
<dbReference type="Gene3D" id="1.50.10.10">
    <property type="match status" value="1"/>
</dbReference>
<dbReference type="InterPro" id="IPR010819">
    <property type="entry name" value="AGE/CE"/>
</dbReference>
<dbReference type="STRING" id="155974.SAMN04487818_112124"/>
<reference evidence="4" key="1">
    <citation type="submission" date="2016-10" db="EMBL/GenBank/DDBJ databases">
        <authorList>
            <person name="Varghese N."/>
            <person name="Submissions S."/>
        </authorList>
    </citation>
    <scope>NUCLEOTIDE SEQUENCE [LARGE SCALE GENOMIC DNA]</scope>
    <source>
        <strain evidence="4">DSM 44260</strain>
    </source>
</reference>
<dbReference type="Pfam" id="PF07221">
    <property type="entry name" value="GlcNAc_2-epim"/>
    <property type="match status" value="1"/>
</dbReference>
<evidence type="ECO:0000313" key="3">
    <source>
        <dbReference type="EMBL" id="SES39886.1"/>
    </source>
</evidence>
<dbReference type="AlphaFoldDB" id="A0A1H9X138"/>
<sequence>MRGTPTDCEDVAVTDGDWLAARRRDLVGFAKNAADPAGGFGWLDAEGNLDRDKPVATWITARMTHVFALEDGLGDPGAAALADHGIAALRGVLHDDENGGWFSSVSDTTKAAYEHSFVLLAACSAHAAGRPHAQEVLTEVLQVIETRFWDAEIGLPFESWDKAWTATEAYRGANSTMHFVEAFLAAGDVTGDKIWHERALGLSERIVHVTAAAHGWRVPEHFTEDWRTDLNYNRDDQRHPFRPFGATVGHWLEWARLLLHVEAALGDRAPAWLLADARALFDSSVRRGWGVDGHLGFVYTLDWDDLPVVRQRMHWVMAEAIMAASALHRRTGEDPYGDWYATFWEYARKNHIDPIGGWRHELAPNGTPSAGVWAGKPDTYHAYQATLFPLLPLAPAAALTCRTLRK</sequence>
<organism evidence="3 4">
    <name type="scientific">Actinokineospora terrae</name>
    <dbReference type="NCBI Taxonomy" id="155974"/>
    <lineage>
        <taxon>Bacteria</taxon>
        <taxon>Bacillati</taxon>
        <taxon>Actinomycetota</taxon>
        <taxon>Actinomycetes</taxon>
        <taxon>Pseudonocardiales</taxon>
        <taxon>Pseudonocardiaceae</taxon>
        <taxon>Actinokineospora</taxon>
    </lineage>
</organism>
<name>A0A1H9X138_9PSEU</name>
<accession>A0A1H9X138</accession>
<dbReference type="GO" id="GO:0005975">
    <property type="term" value="P:carbohydrate metabolic process"/>
    <property type="evidence" value="ECO:0007669"/>
    <property type="project" value="InterPro"/>
</dbReference>
<evidence type="ECO:0000256" key="2">
    <source>
        <dbReference type="ARBA" id="ARBA00023235"/>
    </source>
</evidence>
<proteinExistence type="inferred from homology"/>
<dbReference type="InterPro" id="IPR012341">
    <property type="entry name" value="6hp_glycosidase-like_sf"/>
</dbReference>
<protein>
    <submittedName>
        <fullName evidence="3">Mannose or cellobiose epimerase, N-acyl-D-glucosamine 2-epimerase family</fullName>
    </submittedName>
</protein>